<feature type="binding site" evidence="12">
    <location>
        <position position="272"/>
    </location>
    <ligand>
        <name>Zn(2+)</name>
        <dbReference type="ChEBI" id="CHEBI:29105"/>
    </ligand>
</feature>
<feature type="non-terminal residue" evidence="15">
    <location>
        <position position="425"/>
    </location>
</feature>
<evidence type="ECO:0000259" key="14">
    <source>
        <dbReference type="PROSITE" id="PS50305"/>
    </source>
</evidence>
<dbReference type="OrthoDB" id="420264at2759"/>
<feature type="non-terminal residue" evidence="15">
    <location>
        <position position="1"/>
    </location>
</feature>
<dbReference type="InterPro" id="IPR003000">
    <property type="entry name" value="Sirtuin"/>
</dbReference>
<dbReference type="PANTHER" id="PTHR11085:SF9">
    <property type="entry name" value="NAD-DEPENDENT PROTEIN DEACETYLASE SIRTUIN-1"/>
    <property type="match status" value="1"/>
</dbReference>
<comment type="subcellular location">
    <subcellularLocation>
        <location evidence="2">Nucleus</location>
    </subcellularLocation>
</comment>
<dbReference type="STRING" id="322104.A3GHS5"/>
<feature type="binding site" evidence="12">
    <location>
        <position position="245"/>
    </location>
    <ligand>
        <name>Zn(2+)</name>
        <dbReference type="ChEBI" id="CHEBI:29105"/>
    </ligand>
</feature>
<feature type="domain" description="Deacetylase sirtuin-type" evidence="14">
    <location>
        <begin position="110"/>
        <end position="384"/>
    </location>
</feature>
<protein>
    <submittedName>
        <fullName evidence="15">NAD-dependent histone deacetylase</fullName>
    </submittedName>
</protein>
<evidence type="ECO:0000256" key="9">
    <source>
        <dbReference type="ARBA" id="ARBA00023027"/>
    </source>
</evidence>
<dbReference type="AlphaFoldDB" id="A3GHS5"/>
<dbReference type="GO" id="GO:0005634">
    <property type="term" value="C:nucleus"/>
    <property type="evidence" value="ECO:0007669"/>
    <property type="project" value="UniProtKB-SubCell"/>
</dbReference>
<keyword evidence="6 12" id="KW-0479">Metal-binding</keyword>
<keyword evidence="16" id="KW-1185">Reference proteome</keyword>
<dbReference type="InParanoid" id="A3GHS5"/>
<dbReference type="GO" id="GO:0070403">
    <property type="term" value="F:NAD+ binding"/>
    <property type="evidence" value="ECO:0007669"/>
    <property type="project" value="InterPro"/>
</dbReference>
<reference evidence="15 16" key="1">
    <citation type="journal article" date="2007" name="Nat. Biotechnol.">
        <title>Genome sequence of the lignocellulose-bioconverting and xylose-fermenting yeast Pichia stipitis.</title>
        <authorList>
            <person name="Jeffries T.W."/>
            <person name="Grigoriev I.V."/>
            <person name="Grimwood J."/>
            <person name="Laplaza J.M."/>
            <person name="Aerts A."/>
            <person name="Salamov A."/>
            <person name="Schmutz J."/>
            <person name="Lindquist E."/>
            <person name="Dehal P."/>
            <person name="Shapiro H."/>
            <person name="Jin Y.S."/>
            <person name="Passoth V."/>
            <person name="Richardson P.M."/>
        </authorList>
    </citation>
    <scope>NUCLEOTIDE SEQUENCE [LARGE SCALE GENOMIC DNA]</scope>
    <source>
        <strain evidence="16">ATCC 58785 / CBS 6054 / NBRC 10063 / NRRL Y-11545</strain>
    </source>
</reference>
<keyword evidence="7 12" id="KW-0862">Zinc</keyword>
<dbReference type="FunCoup" id="A3GHS5">
    <property type="interactions" value="297"/>
</dbReference>
<keyword evidence="11" id="KW-0539">Nucleus</keyword>
<dbReference type="SUPFAM" id="SSF52467">
    <property type="entry name" value="DHS-like NAD/FAD-binding domain"/>
    <property type="match status" value="1"/>
</dbReference>
<evidence type="ECO:0000256" key="13">
    <source>
        <dbReference type="SAM" id="MobiDB-lite"/>
    </source>
</evidence>
<dbReference type="HOGENOM" id="CLU_023643_5_0_1"/>
<dbReference type="OMA" id="IAMESEH"/>
<proteinExistence type="inferred from homology"/>
<evidence type="ECO:0000256" key="8">
    <source>
        <dbReference type="ARBA" id="ARBA00023015"/>
    </source>
</evidence>
<keyword evidence="8" id="KW-0805">Transcription regulation</keyword>
<keyword evidence="4" id="KW-0678">Repressor</keyword>
<name>A3GHS5_PICST</name>
<dbReference type="GO" id="GO:0046970">
    <property type="term" value="F:histone H4K16 deacetylase activity, NAD-dependent"/>
    <property type="evidence" value="ECO:0007669"/>
    <property type="project" value="TreeGrafter"/>
</dbReference>
<evidence type="ECO:0000256" key="1">
    <source>
        <dbReference type="ARBA" id="ARBA00001947"/>
    </source>
</evidence>
<dbReference type="InterPro" id="IPR026591">
    <property type="entry name" value="Sirtuin_cat_small_dom_sf"/>
</dbReference>
<dbReference type="PROSITE" id="PS50305">
    <property type="entry name" value="SIRTUIN"/>
    <property type="match status" value="1"/>
</dbReference>
<evidence type="ECO:0000256" key="6">
    <source>
        <dbReference type="ARBA" id="ARBA00022723"/>
    </source>
</evidence>
<dbReference type="eggNOG" id="KOG2684">
    <property type="taxonomic scope" value="Eukaryota"/>
</dbReference>
<organism evidence="15 16">
    <name type="scientific">Scheffersomyces stipitis (strain ATCC 58785 / CBS 6054 / NBRC 10063 / NRRL Y-11545)</name>
    <name type="common">Yeast</name>
    <name type="synonym">Pichia stipitis</name>
    <dbReference type="NCBI Taxonomy" id="322104"/>
    <lineage>
        <taxon>Eukaryota</taxon>
        <taxon>Fungi</taxon>
        <taxon>Dikarya</taxon>
        <taxon>Ascomycota</taxon>
        <taxon>Saccharomycotina</taxon>
        <taxon>Pichiomycetes</taxon>
        <taxon>Debaryomycetaceae</taxon>
        <taxon>Scheffersomyces</taxon>
    </lineage>
</organism>
<dbReference type="Gene3D" id="1.20.120.1710">
    <property type="match status" value="1"/>
</dbReference>
<dbReference type="EMBL" id="AAVQ01000002">
    <property type="protein sequence ID" value="EAZ63105.2"/>
    <property type="molecule type" value="Genomic_DNA"/>
</dbReference>
<dbReference type="InterPro" id="IPR029035">
    <property type="entry name" value="DHS-like_NAD/FAD-binding_dom"/>
</dbReference>
<dbReference type="GeneID" id="4851824"/>
<evidence type="ECO:0000256" key="12">
    <source>
        <dbReference type="PROSITE-ProRule" id="PRU00236"/>
    </source>
</evidence>
<feature type="active site" description="Proton acceptor" evidence="12">
    <location>
        <position position="237"/>
    </location>
</feature>
<dbReference type="PANTHER" id="PTHR11085">
    <property type="entry name" value="NAD-DEPENDENT PROTEIN DEACYLASE SIRTUIN-5, MITOCHONDRIAL-RELATED"/>
    <property type="match status" value="1"/>
</dbReference>
<evidence type="ECO:0000256" key="2">
    <source>
        <dbReference type="ARBA" id="ARBA00004123"/>
    </source>
</evidence>
<evidence type="ECO:0000313" key="15">
    <source>
        <dbReference type="EMBL" id="EAZ63105.2"/>
    </source>
</evidence>
<evidence type="ECO:0000256" key="4">
    <source>
        <dbReference type="ARBA" id="ARBA00022491"/>
    </source>
</evidence>
<comment type="similarity">
    <text evidence="3">Belongs to the sirtuin family. Class I subfamily.</text>
</comment>
<evidence type="ECO:0000256" key="11">
    <source>
        <dbReference type="ARBA" id="ARBA00023242"/>
    </source>
</evidence>
<dbReference type="Gene3D" id="3.40.50.1220">
    <property type="entry name" value="TPP-binding domain"/>
    <property type="match status" value="1"/>
</dbReference>
<dbReference type="InterPro" id="IPR007654">
    <property type="entry name" value="NAD-dep_histone_deAcase_SIR2_N"/>
</dbReference>
<dbReference type="Pfam" id="PF02146">
    <property type="entry name" value="SIR2"/>
    <property type="match status" value="1"/>
</dbReference>
<sequence length="425" mass="47682">SDSHNSDSDSDSNSDTDSNSDSADLIQKLNQNEIEPSVIVETRRYLKQNGNMKFLEKYLPTAASSEDIVRLILQLGFIPRDMPAPNNANIMDLIRVLNHAMIKVKSIRERLDNVRTIDDVLDQIQGASKILVITGAGISTSLGIPDFRSSKGFYSMVQHLGLSDPQEVFDLEIFHADPSLFYSIAYMILPPEEIFSPLHSFIKVLQSKGKLLRNYTQNIDNLESYAGIKPDKLIQCHGSFASATCVTCKYQVKGETIFPQIRAKEIPYCPKCIKARKALLKKDDDAYIPESFGVFKPDITFFGEPLPKAFHDSIGYDLGECDLLISVGTSLKVAPVADIVDKVPENVPQILINKDPIDHCNFDVSLLGYCDDVASFLANRLGEDWNLPHKDYDSIRGEDPYGSNLEIDQVDPEFREYQIYNKTNE</sequence>
<evidence type="ECO:0000256" key="5">
    <source>
        <dbReference type="ARBA" id="ARBA00022679"/>
    </source>
</evidence>
<evidence type="ECO:0000256" key="7">
    <source>
        <dbReference type="ARBA" id="ARBA00022833"/>
    </source>
</evidence>
<keyword evidence="10" id="KW-0804">Transcription</keyword>
<keyword evidence="5" id="KW-0808">Transferase</keyword>
<gene>
    <name evidence="15" type="primary">SIR2</name>
    <name evidence="15" type="ORF">PICST_2658</name>
</gene>
<dbReference type="Pfam" id="PF04574">
    <property type="entry name" value="DUF592"/>
    <property type="match status" value="2"/>
</dbReference>
<dbReference type="Gene3D" id="3.30.1600.10">
    <property type="entry name" value="SIR2/SIRT2 'Small Domain"/>
    <property type="match status" value="1"/>
</dbReference>
<evidence type="ECO:0000256" key="10">
    <source>
        <dbReference type="ARBA" id="ARBA00023163"/>
    </source>
</evidence>
<evidence type="ECO:0000256" key="3">
    <source>
        <dbReference type="ARBA" id="ARBA00006924"/>
    </source>
</evidence>
<dbReference type="Proteomes" id="UP000002258">
    <property type="component" value="Chromosome 1"/>
</dbReference>
<comment type="caution">
    <text evidence="15">The sequence shown here is derived from an EMBL/GenBank/DDBJ whole genome shotgun (WGS) entry which is preliminary data.</text>
</comment>
<dbReference type="RefSeq" id="XP_001387128.2">
    <property type="nucleotide sequence ID" value="XM_001387091.1"/>
</dbReference>
<dbReference type="KEGG" id="pic:PICST_2658"/>
<feature type="region of interest" description="Disordered" evidence="13">
    <location>
        <begin position="1"/>
        <end position="22"/>
    </location>
</feature>
<dbReference type="GO" id="GO:0046872">
    <property type="term" value="F:metal ion binding"/>
    <property type="evidence" value="ECO:0007669"/>
    <property type="project" value="UniProtKB-KW"/>
</dbReference>
<evidence type="ECO:0000313" key="16">
    <source>
        <dbReference type="Proteomes" id="UP000002258"/>
    </source>
</evidence>
<dbReference type="InterPro" id="IPR026590">
    <property type="entry name" value="Ssirtuin_cat_dom"/>
</dbReference>
<dbReference type="InterPro" id="IPR050134">
    <property type="entry name" value="NAD-dep_sirtuin_deacylases"/>
</dbReference>
<feature type="binding site" evidence="12">
    <location>
        <position position="248"/>
    </location>
    <ligand>
        <name>Zn(2+)</name>
        <dbReference type="ChEBI" id="CHEBI:29105"/>
    </ligand>
</feature>
<accession>A3GHS5</accession>
<feature type="binding site" evidence="12">
    <location>
        <position position="269"/>
    </location>
    <ligand>
        <name>Zn(2+)</name>
        <dbReference type="ChEBI" id="CHEBI:29105"/>
    </ligand>
</feature>
<comment type="cofactor">
    <cofactor evidence="1">
        <name>Zn(2+)</name>
        <dbReference type="ChEBI" id="CHEBI:29105"/>
    </cofactor>
</comment>
<keyword evidence="9" id="KW-0520">NAD</keyword>